<accession>A0A7R9BRA1</accession>
<dbReference type="AlphaFoldDB" id="A0A7R9BRA1"/>
<keyword evidence="4 12" id="KW-0894">Sodium channel</keyword>
<gene>
    <name evidence="13" type="ORF">NMOB1V02_LOCUS6877</name>
</gene>
<evidence type="ECO:0000256" key="2">
    <source>
        <dbReference type="ARBA" id="ARBA00007193"/>
    </source>
</evidence>
<keyword evidence="5 12" id="KW-0812">Transmembrane</keyword>
<evidence type="ECO:0000256" key="1">
    <source>
        <dbReference type="ARBA" id="ARBA00004141"/>
    </source>
</evidence>
<name>A0A7R9BRA1_9CRUS</name>
<keyword evidence="10 12" id="KW-0739">Sodium transport</keyword>
<evidence type="ECO:0000256" key="8">
    <source>
        <dbReference type="ARBA" id="ARBA00023065"/>
    </source>
</evidence>
<keyword evidence="9" id="KW-0472">Membrane</keyword>
<evidence type="ECO:0000313" key="14">
    <source>
        <dbReference type="Proteomes" id="UP000678499"/>
    </source>
</evidence>
<evidence type="ECO:0000256" key="4">
    <source>
        <dbReference type="ARBA" id="ARBA00022461"/>
    </source>
</evidence>
<dbReference type="InterPro" id="IPR001873">
    <property type="entry name" value="ENaC"/>
</dbReference>
<evidence type="ECO:0000256" key="6">
    <source>
        <dbReference type="ARBA" id="ARBA00022989"/>
    </source>
</evidence>
<evidence type="ECO:0000256" key="9">
    <source>
        <dbReference type="ARBA" id="ARBA00023136"/>
    </source>
</evidence>
<evidence type="ECO:0000256" key="3">
    <source>
        <dbReference type="ARBA" id="ARBA00022448"/>
    </source>
</evidence>
<keyword evidence="8 12" id="KW-0406">Ion transport</keyword>
<keyword evidence="14" id="KW-1185">Reference proteome</keyword>
<keyword evidence="11 12" id="KW-0407">Ion channel</keyword>
<evidence type="ECO:0000256" key="11">
    <source>
        <dbReference type="ARBA" id="ARBA00023303"/>
    </source>
</evidence>
<evidence type="ECO:0000256" key="7">
    <source>
        <dbReference type="ARBA" id="ARBA00023053"/>
    </source>
</evidence>
<evidence type="ECO:0000256" key="5">
    <source>
        <dbReference type="ARBA" id="ARBA00022692"/>
    </source>
</evidence>
<keyword evidence="7" id="KW-0915">Sodium</keyword>
<dbReference type="EMBL" id="OA883576">
    <property type="protein sequence ID" value="CAD7279199.1"/>
    <property type="molecule type" value="Genomic_DNA"/>
</dbReference>
<organism evidence="13">
    <name type="scientific">Notodromas monacha</name>
    <dbReference type="NCBI Taxonomy" id="399045"/>
    <lineage>
        <taxon>Eukaryota</taxon>
        <taxon>Metazoa</taxon>
        <taxon>Ecdysozoa</taxon>
        <taxon>Arthropoda</taxon>
        <taxon>Crustacea</taxon>
        <taxon>Oligostraca</taxon>
        <taxon>Ostracoda</taxon>
        <taxon>Podocopa</taxon>
        <taxon>Podocopida</taxon>
        <taxon>Cypridocopina</taxon>
        <taxon>Cypridoidea</taxon>
        <taxon>Cyprididae</taxon>
        <taxon>Notodromas</taxon>
    </lineage>
</organism>
<comment type="subcellular location">
    <subcellularLocation>
        <location evidence="1">Membrane</location>
        <topology evidence="1">Multi-pass membrane protein</topology>
    </subcellularLocation>
</comment>
<evidence type="ECO:0000256" key="12">
    <source>
        <dbReference type="RuleBase" id="RU000679"/>
    </source>
</evidence>
<dbReference type="PANTHER" id="PTHR11690">
    <property type="entry name" value="AMILORIDE-SENSITIVE SODIUM CHANNEL-RELATED"/>
    <property type="match status" value="1"/>
</dbReference>
<dbReference type="GO" id="GO:0015280">
    <property type="term" value="F:ligand-gated sodium channel activity"/>
    <property type="evidence" value="ECO:0007669"/>
    <property type="project" value="TreeGrafter"/>
</dbReference>
<dbReference type="GO" id="GO:0005886">
    <property type="term" value="C:plasma membrane"/>
    <property type="evidence" value="ECO:0007669"/>
    <property type="project" value="TreeGrafter"/>
</dbReference>
<dbReference type="Pfam" id="PF00858">
    <property type="entry name" value="ASC"/>
    <property type="match status" value="1"/>
</dbReference>
<keyword evidence="6" id="KW-1133">Transmembrane helix</keyword>
<dbReference type="Gene3D" id="1.10.287.770">
    <property type="entry name" value="YojJ-like"/>
    <property type="match status" value="1"/>
</dbReference>
<comment type="similarity">
    <text evidence="2 12">Belongs to the amiloride-sensitive sodium channel (TC 1.A.6) family.</text>
</comment>
<keyword evidence="3 12" id="KW-0813">Transport</keyword>
<sequence length="418" mass="46823">MTPPSVTICPEPGMNLAEVQQLIESWDYLNVTSPATDFLQLAFQRNSSLLNEYLTKIGYRPQEIITGCNLASTNCVPGKNSAQARTAAGEWTIQWYKRLHLASIRACFCFRPNVSMSAGISEMFVIRLEIPYKSLSVNGKPVIFRQGKTISASDIGWFVYFHQNSAKITDLDRISYKPYHFFEPTNNQLYVQFTAQHLSFLNKDDSPCTEEPGYTYVKCVEDCVMSSEYFNCSIPLPTANYDNVKKNTCATPSELETYTRAYGGMWNNKQGRLVELEKNCGCPRRCEMIRYTAHLVQNRVNDGSSAIIGTTSNDIANISVVNRTNFVVIRGYFPSSEFESFTEQWSFDIIQLFGELGGNAGLLLGISVLSIYEGLEFLVLLFSGGLDRRTGPNAFPKVGTREPATVSADIVQELHSTL</sequence>
<dbReference type="Proteomes" id="UP000678499">
    <property type="component" value="Unassembled WGS sequence"/>
</dbReference>
<proteinExistence type="inferred from homology"/>
<dbReference type="EMBL" id="CAJPEX010001539">
    <property type="protein sequence ID" value="CAG0919351.1"/>
    <property type="molecule type" value="Genomic_DNA"/>
</dbReference>
<protein>
    <submittedName>
        <fullName evidence="13">Uncharacterized protein</fullName>
    </submittedName>
</protein>
<reference evidence="13" key="1">
    <citation type="submission" date="2020-11" db="EMBL/GenBank/DDBJ databases">
        <authorList>
            <person name="Tran Van P."/>
        </authorList>
    </citation>
    <scope>NUCLEOTIDE SEQUENCE</scope>
</reference>
<evidence type="ECO:0000313" key="13">
    <source>
        <dbReference type="EMBL" id="CAD7279199.1"/>
    </source>
</evidence>
<dbReference type="OrthoDB" id="10676043at2759"/>
<evidence type="ECO:0000256" key="10">
    <source>
        <dbReference type="ARBA" id="ARBA00023201"/>
    </source>
</evidence>